<evidence type="ECO:0000313" key="1">
    <source>
        <dbReference type="EMBL" id="KAK9192874.1"/>
    </source>
</evidence>
<name>A0AAP0M3E9_9ROSI</name>
<proteinExistence type="predicted"/>
<accession>A0AAP0M3E9</accession>
<protein>
    <submittedName>
        <fullName evidence="1">Uncharacterized protein</fullName>
    </submittedName>
</protein>
<dbReference type="EMBL" id="JBCGBO010000006">
    <property type="protein sequence ID" value="KAK9192874.1"/>
    <property type="molecule type" value="Genomic_DNA"/>
</dbReference>
<keyword evidence="2" id="KW-1185">Reference proteome</keyword>
<dbReference type="Proteomes" id="UP001428341">
    <property type="component" value="Unassembled WGS sequence"/>
</dbReference>
<dbReference type="Gene3D" id="3.40.50.450">
    <property type="match status" value="1"/>
</dbReference>
<comment type="caution">
    <text evidence="1">The sequence shown here is derived from an EMBL/GenBank/DDBJ whole genome shotgun (WGS) entry which is preliminary data.</text>
</comment>
<evidence type="ECO:0000313" key="2">
    <source>
        <dbReference type="Proteomes" id="UP001428341"/>
    </source>
</evidence>
<reference evidence="1 2" key="1">
    <citation type="submission" date="2024-05" db="EMBL/GenBank/DDBJ databases">
        <title>Haplotype-resolved chromosome-level genome assembly of Huyou (Citrus changshanensis).</title>
        <authorList>
            <person name="Miao C."/>
            <person name="Chen W."/>
            <person name="Wu Y."/>
            <person name="Wang L."/>
            <person name="Zhao S."/>
            <person name="Grierson D."/>
            <person name="Xu C."/>
            <person name="Chen K."/>
        </authorList>
    </citation>
    <scope>NUCLEOTIDE SEQUENCE [LARGE SCALE GENOMIC DNA]</scope>
    <source>
        <strain evidence="1">01-14</strain>
        <tissue evidence="1">Leaf</tissue>
    </source>
</reference>
<organism evidence="1 2">
    <name type="scientific">Citrus x changshan-huyou</name>
    <dbReference type="NCBI Taxonomy" id="2935761"/>
    <lineage>
        <taxon>Eukaryota</taxon>
        <taxon>Viridiplantae</taxon>
        <taxon>Streptophyta</taxon>
        <taxon>Embryophyta</taxon>
        <taxon>Tracheophyta</taxon>
        <taxon>Spermatophyta</taxon>
        <taxon>Magnoliopsida</taxon>
        <taxon>eudicotyledons</taxon>
        <taxon>Gunneridae</taxon>
        <taxon>Pentapetalae</taxon>
        <taxon>rosids</taxon>
        <taxon>malvids</taxon>
        <taxon>Sapindales</taxon>
        <taxon>Rutaceae</taxon>
        <taxon>Aurantioideae</taxon>
        <taxon>Citrus</taxon>
    </lineage>
</organism>
<sequence>MEEIQQKLHQHFPSLPQNALKKIYKARCERLCLLMINGILTDIRWLFEANVRLAGEFSDPFVSYMSGFGESTFAKKTRDKRLGSECPHCVRLACIKQHSKTLVMVSVNRKDKIKFVKDGMSKESLDDILRSLEMHLSGYVQCEIHNLWKLFQKKSAQFSLGNLTLKDYVCQIVLVVATSSRQLKNICVLSGFRYGKYKEFVQAAIDLGRAIAERQLHLVYGGGD</sequence>
<dbReference type="SUPFAM" id="SSF102405">
    <property type="entry name" value="MCP/YpsA-like"/>
    <property type="match status" value="1"/>
</dbReference>
<dbReference type="AlphaFoldDB" id="A0AAP0M3E9"/>
<gene>
    <name evidence="1" type="ORF">WN944_003567</name>
</gene>